<dbReference type="OrthoDB" id="9779968at2"/>
<reference evidence="5" key="1">
    <citation type="submission" date="2019-03" db="EMBL/GenBank/DDBJ databases">
        <title>Flavobacterium sp.</title>
        <authorList>
            <person name="Kim H."/>
        </authorList>
    </citation>
    <scope>NUCLEOTIDE SEQUENCE [LARGE SCALE GENOMIC DNA]</scope>
    <source>
        <strain evidence="5">GS13</strain>
    </source>
</reference>
<evidence type="ECO:0000313" key="4">
    <source>
        <dbReference type="EMBL" id="QBN17413.1"/>
    </source>
</evidence>
<dbReference type="PANTHER" id="PTHR43737">
    <property type="entry name" value="BLL7424 PROTEIN"/>
    <property type="match status" value="1"/>
</dbReference>
<feature type="chain" id="PRO_5020689656" evidence="2">
    <location>
        <begin position="27"/>
        <end position="538"/>
    </location>
</feature>
<dbReference type="InterPro" id="IPR010869">
    <property type="entry name" value="DUF1501"/>
</dbReference>
<dbReference type="AlphaFoldDB" id="A0A4P6YB07"/>
<dbReference type="Proteomes" id="UP000291124">
    <property type="component" value="Chromosome"/>
</dbReference>
<dbReference type="InterPro" id="IPR026444">
    <property type="entry name" value="Secre_tail"/>
</dbReference>
<accession>A0A4P6YB07</accession>
<dbReference type="NCBIfam" id="TIGR04183">
    <property type="entry name" value="Por_Secre_tail"/>
    <property type="match status" value="1"/>
</dbReference>
<dbReference type="PANTHER" id="PTHR43737:SF1">
    <property type="entry name" value="DUF1501 DOMAIN-CONTAINING PROTEIN"/>
    <property type="match status" value="1"/>
</dbReference>
<dbReference type="EMBL" id="CP037933">
    <property type="protein sequence ID" value="QBN17413.1"/>
    <property type="molecule type" value="Genomic_DNA"/>
</dbReference>
<evidence type="ECO:0000313" key="5">
    <source>
        <dbReference type="Proteomes" id="UP000291124"/>
    </source>
</evidence>
<proteinExistence type="predicted"/>
<evidence type="ECO:0000256" key="2">
    <source>
        <dbReference type="SAM" id="SignalP"/>
    </source>
</evidence>
<name>A0A4P6YB07_9FLAO</name>
<feature type="domain" description="Secretion system C-terminal sorting" evidence="3">
    <location>
        <begin position="461"/>
        <end position="536"/>
    </location>
</feature>
<keyword evidence="1 2" id="KW-0732">Signal</keyword>
<gene>
    <name evidence="4" type="ORF">E1750_00895</name>
</gene>
<dbReference type="Pfam" id="PF18962">
    <property type="entry name" value="Por_Secre_tail"/>
    <property type="match status" value="1"/>
</dbReference>
<evidence type="ECO:0000259" key="3">
    <source>
        <dbReference type="Pfam" id="PF18962"/>
    </source>
</evidence>
<dbReference type="KEGG" id="fnk:E1750_00895"/>
<dbReference type="Pfam" id="PF07394">
    <property type="entry name" value="DUF1501"/>
    <property type="match status" value="1"/>
</dbReference>
<sequence length="538" mass="58891">MKRREFIKTTAAASVPLLFGGVPVMASSQIENTSLEKMALAAANCGRILVIVQQNGGNDGLNTVFALDKWTNLVNARSNILMNNSQVLPLNNNLSTGLHPAMAEMQGLYNNGKLMIVQGVSYPNPNFSHFRATDIWFTGSGSNTTLDSGWLGRALDIKYPNFPADYPTAEMPDPLAIQIGSTLPFILQGQNINMGYSVTDPNSLLNVINANTDPAPDNDYGHELTFLRLMKDQSNVYRQTIQTAYGVPLSNTVTYPSSNKLADQLKIVAKLINGGLKTPVYIVNHPNTHDTHENQVGTTDKTTGSQATNLTLLSQAIGAFQQDLELMGKADQVAGMTFSEFGRRIKSNASLGTDHGSAAPVMFFGTALNTSPTQVAGTQYPVPGMIGTSPDIPLNATVSNQVPMQFDYRQLYASLMQDWLCMTEAEVTQVFGSNFAKLPIFSAVLLSSVDFDKEQYQDISVYPNPCSDGNITLRLPQISNDYIQVSLLSINGTLLQSASYKMQGQELQLHYNQLVSDAIYILHLDWNGRTFYKKIITR</sequence>
<dbReference type="RefSeq" id="WP_133274944.1">
    <property type="nucleotide sequence ID" value="NZ_CP037933.1"/>
</dbReference>
<organism evidence="4 5">
    <name type="scientific">Flavobacterium nackdongense</name>
    <dbReference type="NCBI Taxonomy" id="2547394"/>
    <lineage>
        <taxon>Bacteria</taxon>
        <taxon>Pseudomonadati</taxon>
        <taxon>Bacteroidota</taxon>
        <taxon>Flavobacteriia</taxon>
        <taxon>Flavobacteriales</taxon>
        <taxon>Flavobacteriaceae</taxon>
        <taxon>Flavobacterium</taxon>
    </lineage>
</organism>
<keyword evidence="5" id="KW-1185">Reference proteome</keyword>
<evidence type="ECO:0000256" key="1">
    <source>
        <dbReference type="ARBA" id="ARBA00022729"/>
    </source>
</evidence>
<feature type="signal peptide" evidence="2">
    <location>
        <begin position="1"/>
        <end position="26"/>
    </location>
</feature>
<protein>
    <submittedName>
        <fullName evidence="4">DUF1501 domain-containing protein</fullName>
    </submittedName>
</protein>